<dbReference type="Gene3D" id="1.10.10.2830">
    <property type="match status" value="1"/>
</dbReference>
<name>A0A2V3UP31_9SPHN</name>
<dbReference type="SMART" id="SM00470">
    <property type="entry name" value="ParB"/>
    <property type="match status" value="1"/>
</dbReference>
<evidence type="ECO:0000256" key="1">
    <source>
        <dbReference type="SAM" id="MobiDB-lite"/>
    </source>
</evidence>
<dbReference type="PANTHER" id="PTHR33375">
    <property type="entry name" value="CHROMOSOME-PARTITIONING PROTEIN PARB-RELATED"/>
    <property type="match status" value="1"/>
</dbReference>
<evidence type="ECO:0000313" key="4">
    <source>
        <dbReference type="Proteomes" id="UP000248014"/>
    </source>
</evidence>
<dbReference type="InterPro" id="IPR050336">
    <property type="entry name" value="Chromosome_partition/occlusion"/>
</dbReference>
<dbReference type="GO" id="GO:0005694">
    <property type="term" value="C:chromosome"/>
    <property type="evidence" value="ECO:0007669"/>
    <property type="project" value="TreeGrafter"/>
</dbReference>
<gene>
    <name evidence="3" type="ORF">C7451_12310</name>
</gene>
<feature type="compositionally biased region" description="Acidic residues" evidence="1">
    <location>
        <begin position="452"/>
        <end position="477"/>
    </location>
</feature>
<dbReference type="RefSeq" id="WP_110300356.1">
    <property type="nucleotide sequence ID" value="NZ_QJJM01000023.1"/>
</dbReference>
<dbReference type="EMBL" id="QJJM01000023">
    <property type="protein sequence ID" value="PXW67874.1"/>
    <property type="molecule type" value="Genomic_DNA"/>
</dbReference>
<dbReference type="InterPro" id="IPR041468">
    <property type="entry name" value="HTH_ParB/Spo0J"/>
</dbReference>
<protein>
    <submittedName>
        <fullName evidence="3">ParB family chromosome partitioning protein</fullName>
    </submittedName>
</protein>
<dbReference type="GO" id="GO:0007059">
    <property type="term" value="P:chromosome segregation"/>
    <property type="evidence" value="ECO:0007669"/>
    <property type="project" value="TreeGrafter"/>
</dbReference>
<sequence>MNQTIPLNKLILSPRNVRKTNGDEDIESLADSIASKGLLQNLVVSESIEHPGKHEVDAGGRRLRALQLLASQKRVAKNMPVPVQVIPRDDAIEASLAENLQKVAMNPADEVEAFHAIVYEGSNPLSAINNVATRIANCARRFGRTERYVEQRLRLAALAPAILEALREYRIGIEAARAYASHPDHQVQLAVFKKEEARAQSQPEWAHRPVSIREALAGKSYPLDHRLVRYIGLDAYVAAGGKTERDLFFGDEDRELLIDTALVRKLATDKALQEAQSLAQDGGWLDAAVAPVDGPYWSTPKTPDGFKQRYATDPEEIPLVDKCNAIATFRLNASGTGVELAQHWFQPVQPVEPGQEDSSPPAIERDWAAERRVRDVRLRAARLAAPKVAGSALEVRAFWPTIGAQWITPIQETDDGIFVALWVKVDPADIEECLAEAEAEHDAFLQAALLPDEPETDDDAADSGEADQDADSEEPVA</sequence>
<dbReference type="Proteomes" id="UP000248014">
    <property type="component" value="Unassembled WGS sequence"/>
</dbReference>
<feature type="region of interest" description="Disordered" evidence="1">
    <location>
        <begin position="445"/>
        <end position="477"/>
    </location>
</feature>
<dbReference type="SUPFAM" id="SSF110849">
    <property type="entry name" value="ParB/Sulfiredoxin"/>
    <property type="match status" value="1"/>
</dbReference>
<dbReference type="Pfam" id="PF02195">
    <property type="entry name" value="ParB_N"/>
    <property type="match status" value="1"/>
</dbReference>
<dbReference type="AlphaFoldDB" id="A0A2V3UP31"/>
<comment type="caution">
    <text evidence="3">The sequence shown here is derived from an EMBL/GenBank/DDBJ whole genome shotgun (WGS) entry which is preliminary data.</text>
</comment>
<organism evidence="3 4">
    <name type="scientific">Blastomonas natatoria</name>
    <dbReference type="NCBI Taxonomy" id="34015"/>
    <lineage>
        <taxon>Bacteria</taxon>
        <taxon>Pseudomonadati</taxon>
        <taxon>Pseudomonadota</taxon>
        <taxon>Alphaproteobacteria</taxon>
        <taxon>Sphingomonadales</taxon>
        <taxon>Sphingomonadaceae</taxon>
        <taxon>Blastomonas</taxon>
    </lineage>
</organism>
<dbReference type="Gene3D" id="3.90.1530.30">
    <property type="match status" value="1"/>
</dbReference>
<dbReference type="OrthoDB" id="9813122at2"/>
<keyword evidence="4" id="KW-1185">Reference proteome</keyword>
<accession>A0A2V3UP31</accession>
<feature type="domain" description="ParB-like N-terminal" evidence="2">
    <location>
        <begin position="3"/>
        <end position="100"/>
    </location>
</feature>
<dbReference type="InterPro" id="IPR003115">
    <property type="entry name" value="ParB_N"/>
</dbReference>
<dbReference type="CDD" id="cd16406">
    <property type="entry name" value="ParB_N_like"/>
    <property type="match status" value="1"/>
</dbReference>
<dbReference type="PANTHER" id="PTHR33375:SF7">
    <property type="entry name" value="CHROMOSOME 2-PARTITIONING PROTEIN PARB-RELATED"/>
    <property type="match status" value="1"/>
</dbReference>
<evidence type="ECO:0000313" key="3">
    <source>
        <dbReference type="EMBL" id="PXW67874.1"/>
    </source>
</evidence>
<evidence type="ECO:0000259" key="2">
    <source>
        <dbReference type="SMART" id="SM00470"/>
    </source>
</evidence>
<dbReference type="InterPro" id="IPR036086">
    <property type="entry name" value="ParB/Sulfiredoxin_sf"/>
</dbReference>
<reference evidence="3 4" key="1">
    <citation type="submission" date="2018-05" db="EMBL/GenBank/DDBJ databases">
        <title>Genomic Encyclopedia of Type Strains, Phase IV (KMG-IV): sequencing the most valuable type-strain genomes for metagenomic binning, comparative biology and taxonomic classification.</title>
        <authorList>
            <person name="Goeker M."/>
        </authorList>
    </citation>
    <scope>NUCLEOTIDE SEQUENCE [LARGE SCALE GENOMIC DNA]</scope>
    <source>
        <strain evidence="3 4">DSM 3183</strain>
    </source>
</reference>
<dbReference type="Pfam" id="PF17762">
    <property type="entry name" value="HTH_ParB"/>
    <property type="match status" value="1"/>
</dbReference>
<dbReference type="SUPFAM" id="SSF109709">
    <property type="entry name" value="KorB DNA-binding domain-like"/>
    <property type="match status" value="1"/>
</dbReference>
<proteinExistence type="predicted"/>